<evidence type="ECO:0000256" key="3">
    <source>
        <dbReference type="ARBA" id="ARBA00022989"/>
    </source>
</evidence>
<dbReference type="SUPFAM" id="SSF90123">
    <property type="entry name" value="ABC transporter transmembrane region"/>
    <property type="match status" value="1"/>
</dbReference>
<dbReference type="AlphaFoldDB" id="A0A937W5J4"/>
<evidence type="ECO:0000256" key="5">
    <source>
        <dbReference type="SAM" id="Phobius"/>
    </source>
</evidence>
<dbReference type="InterPro" id="IPR011527">
    <property type="entry name" value="ABC1_TM_dom"/>
</dbReference>
<keyword evidence="7" id="KW-0547">Nucleotide-binding</keyword>
<keyword evidence="4 5" id="KW-0472">Membrane</keyword>
<feature type="transmembrane region" description="Helical" evidence="5">
    <location>
        <begin position="143"/>
        <end position="165"/>
    </location>
</feature>
<dbReference type="Proteomes" id="UP000712673">
    <property type="component" value="Unassembled WGS sequence"/>
</dbReference>
<evidence type="ECO:0000256" key="2">
    <source>
        <dbReference type="ARBA" id="ARBA00022692"/>
    </source>
</evidence>
<dbReference type="PANTHER" id="PTHR43394:SF1">
    <property type="entry name" value="ATP-BINDING CASSETTE SUB-FAMILY B MEMBER 10, MITOCHONDRIAL"/>
    <property type="match status" value="1"/>
</dbReference>
<dbReference type="InterPro" id="IPR036640">
    <property type="entry name" value="ABC1_TM_sf"/>
</dbReference>
<evidence type="ECO:0000256" key="1">
    <source>
        <dbReference type="ARBA" id="ARBA00004651"/>
    </source>
</evidence>
<dbReference type="GO" id="GO:0005886">
    <property type="term" value="C:plasma membrane"/>
    <property type="evidence" value="ECO:0007669"/>
    <property type="project" value="UniProtKB-SubCell"/>
</dbReference>
<keyword evidence="2 5" id="KW-0812">Transmembrane</keyword>
<dbReference type="Pfam" id="PF00664">
    <property type="entry name" value="ABC_membrane"/>
    <property type="match status" value="1"/>
</dbReference>
<accession>A0A937W5J4</accession>
<keyword evidence="7" id="KW-0067">ATP-binding</keyword>
<feature type="transmembrane region" description="Helical" evidence="5">
    <location>
        <begin position="22"/>
        <end position="42"/>
    </location>
</feature>
<dbReference type="GO" id="GO:0005524">
    <property type="term" value="F:ATP binding"/>
    <property type="evidence" value="ECO:0007669"/>
    <property type="project" value="UniProtKB-KW"/>
</dbReference>
<feature type="transmembrane region" description="Helical" evidence="5">
    <location>
        <begin position="171"/>
        <end position="191"/>
    </location>
</feature>
<dbReference type="EMBL" id="VGLS01000598">
    <property type="protein sequence ID" value="MBM3225506.1"/>
    <property type="molecule type" value="Genomic_DNA"/>
</dbReference>
<dbReference type="PANTHER" id="PTHR43394">
    <property type="entry name" value="ATP-DEPENDENT PERMEASE MDL1, MITOCHONDRIAL"/>
    <property type="match status" value="1"/>
</dbReference>
<sequence>MVTCSPTKPSLFRRLLHQMWPYWPHLTAIFVLDLLVTPLALLGPVPLKIAVDTIIGAQPLPALLSPLLPDPAAHSNMLLLGMATGLLVLVVLLNQLQGLGSHVLRTFTGERLTLEFRALLFHDARGTADTIYRIQYDAPAVQWLTLHGILPIISSLLTLGAMLYVTACFNWQLALVAMSVFPFLAIIPKVYDSRMRGRYTSMKELESSTLSIVQEVLSALRVVKAFGR</sequence>
<dbReference type="PROSITE" id="PS50929">
    <property type="entry name" value="ABC_TM1F"/>
    <property type="match status" value="1"/>
</dbReference>
<organism evidence="7 8">
    <name type="scientific">Tectimicrobiota bacterium</name>
    <dbReference type="NCBI Taxonomy" id="2528274"/>
    <lineage>
        <taxon>Bacteria</taxon>
        <taxon>Pseudomonadati</taxon>
        <taxon>Nitrospinota/Tectimicrobiota group</taxon>
        <taxon>Candidatus Tectimicrobiota</taxon>
    </lineage>
</organism>
<protein>
    <submittedName>
        <fullName evidence="7">ABC transporter ATP-binding protein</fullName>
    </submittedName>
</protein>
<comment type="caution">
    <text evidence="7">The sequence shown here is derived from an EMBL/GenBank/DDBJ whole genome shotgun (WGS) entry which is preliminary data.</text>
</comment>
<feature type="transmembrane region" description="Helical" evidence="5">
    <location>
        <begin position="74"/>
        <end position="93"/>
    </location>
</feature>
<name>A0A937W5J4_UNCTE</name>
<evidence type="ECO:0000259" key="6">
    <source>
        <dbReference type="PROSITE" id="PS50929"/>
    </source>
</evidence>
<dbReference type="InterPro" id="IPR039421">
    <property type="entry name" value="Type_1_exporter"/>
</dbReference>
<evidence type="ECO:0000256" key="4">
    <source>
        <dbReference type="ARBA" id="ARBA00023136"/>
    </source>
</evidence>
<evidence type="ECO:0000313" key="8">
    <source>
        <dbReference type="Proteomes" id="UP000712673"/>
    </source>
</evidence>
<gene>
    <name evidence="7" type="ORF">FJZ47_17135</name>
</gene>
<dbReference type="Gene3D" id="1.20.1560.10">
    <property type="entry name" value="ABC transporter type 1, transmembrane domain"/>
    <property type="match status" value="1"/>
</dbReference>
<feature type="domain" description="ABC transmembrane type-1" evidence="6">
    <location>
        <begin position="34"/>
        <end position="228"/>
    </location>
</feature>
<evidence type="ECO:0000313" key="7">
    <source>
        <dbReference type="EMBL" id="MBM3225506.1"/>
    </source>
</evidence>
<comment type="subcellular location">
    <subcellularLocation>
        <location evidence="1">Cell membrane</location>
        <topology evidence="1">Multi-pass membrane protein</topology>
    </subcellularLocation>
</comment>
<proteinExistence type="predicted"/>
<dbReference type="GO" id="GO:0015421">
    <property type="term" value="F:ABC-type oligopeptide transporter activity"/>
    <property type="evidence" value="ECO:0007669"/>
    <property type="project" value="TreeGrafter"/>
</dbReference>
<feature type="non-terminal residue" evidence="7">
    <location>
        <position position="228"/>
    </location>
</feature>
<keyword evidence="3 5" id="KW-1133">Transmembrane helix</keyword>
<reference evidence="7" key="1">
    <citation type="submission" date="2019-03" db="EMBL/GenBank/DDBJ databases">
        <title>Lake Tanganyika Metagenome-Assembled Genomes (MAGs).</title>
        <authorList>
            <person name="Tran P."/>
        </authorList>
    </citation>
    <scope>NUCLEOTIDE SEQUENCE</scope>
    <source>
        <strain evidence="7">K_DeepCast_65m_m2_066</strain>
    </source>
</reference>